<reference evidence="1 2" key="1">
    <citation type="submission" date="2019-06" db="EMBL/GenBank/DDBJ databases">
        <title>Description of Kitasatospora acidophila sp. nov. isolated from pine grove soil, and reclassification of Streptomyces novaecaesareae to Kitasatospora novaeceasareae comb. nov.</title>
        <authorList>
            <person name="Kim M.J."/>
        </authorList>
    </citation>
    <scope>NUCLEOTIDE SEQUENCE [LARGE SCALE GENOMIC DNA]</scope>
    <source>
        <strain evidence="1 2">MMS16-CNU292</strain>
    </source>
</reference>
<dbReference type="OrthoDB" id="4260375at2"/>
<dbReference type="EMBL" id="VIGB01000003">
    <property type="protein sequence ID" value="TQF07591.1"/>
    <property type="molecule type" value="Genomic_DNA"/>
</dbReference>
<dbReference type="Proteomes" id="UP000319103">
    <property type="component" value="Unassembled WGS sequence"/>
</dbReference>
<name>A0A540WEY3_9ACTN</name>
<accession>A0A540WEY3</accession>
<keyword evidence="2" id="KW-1185">Reference proteome</keyword>
<gene>
    <name evidence="1" type="ORF">E6W39_26685</name>
</gene>
<dbReference type="AlphaFoldDB" id="A0A540WEY3"/>
<comment type="caution">
    <text evidence="1">The sequence shown here is derived from an EMBL/GenBank/DDBJ whole genome shotgun (WGS) entry which is preliminary data.</text>
</comment>
<evidence type="ECO:0000313" key="2">
    <source>
        <dbReference type="Proteomes" id="UP000319103"/>
    </source>
</evidence>
<sequence length="59" mass="6490">MAQPDDTTEITCASLWLSQAELWYWVANSLPGTKPLQIVYISGQNGLSAARSRCDGYDP</sequence>
<protein>
    <submittedName>
        <fullName evidence="1">Uncharacterized protein</fullName>
    </submittedName>
</protein>
<evidence type="ECO:0000313" key="1">
    <source>
        <dbReference type="EMBL" id="TQF07591.1"/>
    </source>
</evidence>
<proteinExistence type="predicted"/>
<organism evidence="1 2">
    <name type="scientific">Kitasatospora acidiphila</name>
    <dbReference type="NCBI Taxonomy" id="2567942"/>
    <lineage>
        <taxon>Bacteria</taxon>
        <taxon>Bacillati</taxon>
        <taxon>Actinomycetota</taxon>
        <taxon>Actinomycetes</taxon>
        <taxon>Kitasatosporales</taxon>
        <taxon>Streptomycetaceae</taxon>
        <taxon>Kitasatospora</taxon>
    </lineage>
</organism>